<reference evidence="1 2" key="1">
    <citation type="journal article" date="2023" name="G3 (Bethesda)">
        <title>A chromosome-length genome assembly and annotation of blackberry (Rubus argutus, cv. 'Hillquist').</title>
        <authorList>
            <person name="Bruna T."/>
            <person name="Aryal R."/>
            <person name="Dudchenko O."/>
            <person name="Sargent D.J."/>
            <person name="Mead D."/>
            <person name="Buti M."/>
            <person name="Cavallini A."/>
            <person name="Hytonen T."/>
            <person name="Andres J."/>
            <person name="Pham M."/>
            <person name="Weisz D."/>
            <person name="Mascagni F."/>
            <person name="Usai G."/>
            <person name="Natali L."/>
            <person name="Bassil N."/>
            <person name="Fernandez G.E."/>
            <person name="Lomsadze A."/>
            <person name="Armour M."/>
            <person name="Olukolu B."/>
            <person name="Poorten T."/>
            <person name="Britton C."/>
            <person name="Davik J."/>
            <person name="Ashrafi H."/>
            <person name="Aiden E.L."/>
            <person name="Borodovsky M."/>
            <person name="Worthington M."/>
        </authorList>
    </citation>
    <scope>NUCLEOTIDE SEQUENCE [LARGE SCALE GENOMIC DNA]</scope>
    <source>
        <strain evidence="1">PI 553951</strain>
    </source>
</reference>
<evidence type="ECO:0000313" key="1">
    <source>
        <dbReference type="EMBL" id="KAK9934913.1"/>
    </source>
</evidence>
<protein>
    <submittedName>
        <fullName evidence="1">Uncharacterized protein</fullName>
    </submittedName>
</protein>
<name>A0AAW1XD95_RUBAR</name>
<proteinExistence type="predicted"/>
<comment type="caution">
    <text evidence="1">The sequence shown here is derived from an EMBL/GenBank/DDBJ whole genome shotgun (WGS) entry which is preliminary data.</text>
</comment>
<evidence type="ECO:0000313" key="2">
    <source>
        <dbReference type="Proteomes" id="UP001457282"/>
    </source>
</evidence>
<gene>
    <name evidence="1" type="ORF">M0R45_022039</name>
</gene>
<dbReference type="Proteomes" id="UP001457282">
    <property type="component" value="Unassembled WGS sequence"/>
</dbReference>
<organism evidence="1 2">
    <name type="scientific">Rubus argutus</name>
    <name type="common">Southern blackberry</name>
    <dbReference type="NCBI Taxonomy" id="59490"/>
    <lineage>
        <taxon>Eukaryota</taxon>
        <taxon>Viridiplantae</taxon>
        <taxon>Streptophyta</taxon>
        <taxon>Embryophyta</taxon>
        <taxon>Tracheophyta</taxon>
        <taxon>Spermatophyta</taxon>
        <taxon>Magnoliopsida</taxon>
        <taxon>eudicotyledons</taxon>
        <taxon>Gunneridae</taxon>
        <taxon>Pentapetalae</taxon>
        <taxon>rosids</taxon>
        <taxon>fabids</taxon>
        <taxon>Rosales</taxon>
        <taxon>Rosaceae</taxon>
        <taxon>Rosoideae</taxon>
        <taxon>Rosoideae incertae sedis</taxon>
        <taxon>Rubus</taxon>
    </lineage>
</organism>
<dbReference type="AlphaFoldDB" id="A0AAW1XD95"/>
<dbReference type="EMBL" id="JBEDUW010000004">
    <property type="protein sequence ID" value="KAK9934913.1"/>
    <property type="molecule type" value="Genomic_DNA"/>
</dbReference>
<accession>A0AAW1XD95</accession>
<sequence>MRFFGFCTTLILGSSSTSKDRNGDDEDDKMKELIAKSLEDKPPQAMSVVELDPSECRASTSPMIMITSKRIVRTKMVKLVWTRRKGRGKFWYQSPHCPKGRGQTFVPRSFVILEKQGERRGAMREEECSI</sequence>
<keyword evidence="2" id="KW-1185">Reference proteome</keyword>